<reference evidence="5 6" key="1">
    <citation type="submission" date="2019-12" db="EMBL/GenBank/DDBJ databases">
        <title>Novel species isolated from a subtropical stream in China.</title>
        <authorList>
            <person name="Lu H."/>
        </authorList>
    </citation>
    <scope>NUCLEOTIDE SEQUENCE [LARGE SCALE GENOMIC DNA]</scope>
    <source>
        <strain evidence="5 6">FT94W</strain>
    </source>
</reference>
<dbReference type="InterPro" id="IPR018357">
    <property type="entry name" value="Hexapep_transf_CS"/>
</dbReference>
<dbReference type="EMBL" id="WWCO01000008">
    <property type="protein sequence ID" value="MYM35558.1"/>
    <property type="molecule type" value="Genomic_DNA"/>
</dbReference>
<dbReference type="Gene3D" id="2.160.10.10">
    <property type="entry name" value="Hexapeptide repeat proteins"/>
    <property type="match status" value="1"/>
</dbReference>
<dbReference type="InterPro" id="IPR001451">
    <property type="entry name" value="Hexapep"/>
</dbReference>
<dbReference type="RefSeq" id="WP_160990917.1">
    <property type="nucleotide sequence ID" value="NZ_WWCO01000008.1"/>
</dbReference>
<accession>A0ABW9VA71</accession>
<dbReference type="InterPro" id="IPR050179">
    <property type="entry name" value="Trans_hexapeptide_repeat"/>
</dbReference>
<proteinExistence type="inferred from homology"/>
<evidence type="ECO:0000313" key="6">
    <source>
        <dbReference type="Proteomes" id="UP000449678"/>
    </source>
</evidence>
<keyword evidence="2" id="KW-0808">Transferase</keyword>
<gene>
    <name evidence="5" type="ORF">GTP38_14575</name>
</gene>
<dbReference type="PANTHER" id="PTHR43300:SF11">
    <property type="entry name" value="ACETYLTRANSFERASE RV3034C-RELATED"/>
    <property type="match status" value="1"/>
</dbReference>
<dbReference type="InterPro" id="IPR011004">
    <property type="entry name" value="Trimer_LpxA-like_sf"/>
</dbReference>
<evidence type="ECO:0000313" key="5">
    <source>
        <dbReference type="EMBL" id="MYM35558.1"/>
    </source>
</evidence>
<dbReference type="PROSITE" id="PS00101">
    <property type="entry name" value="HEXAPEP_TRANSFERASES"/>
    <property type="match status" value="1"/>
</dbReference>
<dbReference type="SUPFAM" id="SSF51161">
    <property type="entry name" value="Trimeric LpxA-like enzymes"/>
    <property type="match status" value="1"/>
</dbReference>
<evidence type="ECO:0000256" key="3">
    <source>
        <dbReference type="ARBA" id="ARBA00022737"/>
    </source>
</evidence>
<dbReference type="CDD" id="cd03349">
    <property type="entry name" value="LbH_XAT"/>
    <property type="match status" value="1"/>
</dbReference>
<protein>
    <submittedName>
        <fullName evidence="5">Antibiotic acetyltransferase</fullName>
    </submittedName>
</protein>
<dbReference type="Pfam" id="PF00132">
    <property type="entry name" value="Hexapep"/>
    <property type="match status" value="1"/>
</dbReference>
<evidence type="ECO:0000256" key="2">
    <source>
        <dbReference type="ARBA" id="ARBA00022679"/>
    </source>
</evidence>
<keyword evidence="3" id="KW-0677">Repeat</keyword>
<comment type="caution">
    <text evidence="5">The sequence shown here is derived from an EMBL/GenBank/DDBJ whole genome shotgun (WGS) entry which is preliminary data.</text>
</comment>
<evidence type="ECO:0000256" key="1">
    <source>
        <dbReference type="ARBA" id="ARBA00007274"/>
    </source>
</evidence>
<keyword evidence="4" id="KW-0012">Acyltransferase</keyword>
<dbReference type="Proteomes" id="UP000449678">
    <property type="component" value="Unassembled WGS sequence"/>
</dbReference>
<name>A0ABW9VA71_9BURK</name>
<sequence>MSDTVLPSPKAQPFTIAAGTRFHGVVRLEPPFRTWPCHLRDVSGGAFSYIAPGAALTRTSLGRYCSIGDHVSILSRHPTEGLTTSPVLYQRLFGPPFESMDVPGFDAVRDTRIGNDVWIGAGVQIKTGVTIGDGAVIGAGSVVTRDVAPYAVVAGAPARVIRQRFPDAVVERLHRAAWWRYNIVGLPLHGKAPEQALDVIEEALTLGLVQYEPGYARLWNEGANGAVRGCPEKDYLEPRHGAPATPDH</sequence>
<evidence type="ECO:0000256" key="4">
    <source>
        <dbReference type="ARBA" id="ARBA00023315"/>
    </source>
</evidence>
<comment type="similarity">
    <text evidence="1">Belongs to the transferase hexapeptide repeat family.</text>
</comment>
<dbReference type="PANTHER" id="PTHR43300">
    <property type="entry name" value="ACETYLTRANSFERASE"/>
    <property type="match status" value="1"/>
</dbReference>
<organism evidence="5 6">
    <name type="scientific">Duganella lactea</name>
    <dbReference type="NCBI Taxonomy" id="2692173"/>
    <lineage>
        <taxon>Bacteria</taxon>
        <taxon>Pseudomonadati</taxon>
        <taxon>Pseudomonadota</taxon>
        <taxon>Betaproteobacteria</taxon>
        <taxon>Burkholderiales</taxon>
        <taxon>Oxalobacteraceae</taxon>
        <taxon>Telluria group</taxon>
        <taxon>Duganella</taxon>
    </lineage>
</organism>
<keyword evidence="6" id="KW-1185">Reference proteome</keyword>